<dbReference type="Gene3D" id="3.40.50.300">
    <property type="entry name" value="P-loop containing nucleotide triphosphate hydrolases"/>
    <property type="match status" value="2"/>
</dbReference>
<keyword evidence="2" id="KW-0378">Hydrolase</keyword>
<dbReference type="InterPro" id="IPR027417">
    <property type="entry name" value="P-loop_NTPase"/>
</dbReference>
<reference evidence="6 7" key="1">
    <citation type="journal article" date="2020" name="ISME J.">
        <title>Uncovering the hidden diversity of litter-decomposition mechanisms in mushroom-forming fungi.</title>
        <authorList>
            <person name="Floudas D."/>
            <person name="Bentzer J."/>
            <person name="Ahren D."/>
            <person name="Johansson T."/>
            <person name="Persson P."/>
            <person name="Tunlid A."/>
        </authorList>
    </citation>
    <scope>NUCLEOTIDE SEQUENCE [LARGE SCALE GENOMIC DNA]</scope>
    <source>
        <strain evidence="6 7">CBS 406.79</strain>
    </source>
</reference>
<accession>A0A8H5HYU1</accession>
<evidence type="ECO:0000313" key="7">
    <source>
        <dbReference type="Proteomes" id="UP000518752"/>
    </source>
</evidence>
<name>A0A8H5HYU1_9AGAR</name>
<evidence type="ECO:0000256" key="3">
    <source>
        <dbReference type="ARBA" id="ARBA00022806"/>
    </source>
</evidence>
<evidence type="ECO:0000256" key="2">
    <source>
        <dbReference type="ARBA" id="ARBA00022801"/>
    </source>
</evidence>
<dbReference type="PANTHER" id="PTHR43788:SF8">
    <property type="entry name" value="DNA-BINDING PROTEIN SMUBP-2"/>
    <property type="match status" value="1"/>
</dbReference>
<gene>
    <name evidence="6" type="ORF">D9757_001729</name>
</gene>
<dbReference type="GO" id="GO:0043139">
    <property type="term" value="F:5'-3' DNA helicase activity"/>
    <property type="evidence" value="ECO:0007669"/>
    <property type="project" value="TreeGrafter"/>
</dbReference>
<proteinExistence type="predicted"/>
<dbReference type="Pfam" id="PF13087">
    <property type="entry name" value="AAA_12"/>
    <property type="match status" value="1"/>
</dbReference>
<dbReference type="GO" id="GO:0005524">
    <property type="term" value="F:ATP binding"/>
    <property type="evidence" value="ECO:0007669"/>
    <property type="project" value="UniProtKB-KW"/>
</dbReference>
<dbReference type="InterPro" id="IPR050534">
    <property type="entry name" value="Coronavir_polyprotein_1ab"/>
</dbReference>
<evidence type="ECO:0000256" key="4">
    <source>
        <dbReference type="ARBA" id="ARBA00022840"/>
    </source>
</evidence>
<dbReference type="PANTHER" id="PTHR43788">
    <property type="entry name" value="DNA2/NAM7 HELICASE FAMILY MEMBER"/>
    <property type="match status" value="1"/>
</dbReference>
<dbReference type="OrthoDB" id="6513042at2759"/>
<keyword evidence="4" id="KW-0067">ATP-binding</keyword>
<keyword evidence="7" id="KW-1185">Reference proteome</keyword>
<dbReference type="Pfam" id="PF13245">
    <property type="entry name" value="AAA_19"/>
    <property type="match status" value="1"/>
</dbReference>
<sequence length="724" mass="80805">MPPLAIDINQTLLIGHEDYSHLNTNGSQIKVLVIDESNLTLGAVKAFRESDKPLGISAGLDPKDKSILALAICGGLESNKNRHRCLIIEFPTLLGRKPTGGGGSRSHTFHEPETTIVRTMIESILTRPQIGFYAFDLAPLALALYRDLGIRLAMGVDIQSACPDANRLPREVVADLIGRSNTQISLAAPDTFADIFEDRTYTRRGDSRSVTSHRNVIVQQAWISQFVSGFENAEQQFSTVPKIDTTDEKFSSRKLDIMAKWAADTLRLHYLKPLEMEHDAVINSAGSIEAKSQVYKNKLRTNQRIEVKFQTGHGGSFTLDGHTGWAKGRQVPLDLSHKFSSGSNFQAYGKVTSRGRDGPTAAEAKKEGLILKVLQGKVDTLFNNPWVTNFWDPPNGCMIWPKQGPKSRPRSLSVSETPKRPLNASQLSAIQKMLSLDEQDHIVLIRGPPGSGKTSVISRFVEIATASNQFPGIWLIAQSNVAVKNIAEKLASIDFMDWRLLISNDFHYDWHEHLYTNNIQEKLILSDEFKTLPLSRYNGCHVILCTLSMLSNKFISKFLRTCPIHTLVIDEASQIEIGEYLPVFALASSTLQKMCLIGDDKQLPPHGQEDLKDLKSVFELEHFSNQHLHLLDTQYRMPPQMGDFISEAIYSGLLKSNAHHPITEATIACRLVDIPGTEEMEGNSFINSNEALAVVKLADYLQKAGKKYRIVTPYDSQRNYIEIF</sequence>
<dbReference type="CDD" id="cd17934">
    <property type="entry name" value="DEXXQc_Upf1-like"/>
    <property type="match status" value="1"/>
</dbReference>
<keyword evidence="3" id="KW-0347">Helicase</keyword>
<dbReference type="Proteomes" id="UP000518752">
    <property type="component" value="Unassembled WGS sequence"/>
</dbReference>
<dbReference type="InterPro" id="IPR041679">
    <property type="entry name" value="DNA2/NAM7-like_C"/>
</dbReference>
<keyword evidence="1" id="KW-0547">Nucleotide-binding</keyword>
<dbReference type="EMBL" id="JAACJN010000008">
    <property type="protein sequence ID" value="KAF5391903.1"/>
    <property type="molecule type" value="Genomic_DNA"/>
</dbReference>
<evidence type="ECO:0000259" key="5">
    <source>
        <dbReference type="Pfam" id="PF13087"/>
    </source>
</evidence>
<dbReference type="AlphaFoldDB" id="A0A8H5HYU1"/>
<organism evidence="6 7">
    <name type="scientific">Collybiopsis confluens</name>
    <dbReference type="NCBI Taxonomy" id="2823264"/>
    <lineage>
        <taxon>Eukaryota</taxon>
        <taxon>Fungi</taxon>
        <taxon>Dikarya</taxon>
        <taxon>Basidiomycota</taxon>
        <taxon>Agaricomycotina</taxon>
        <taxon>Agaricomycetes</taxon>
        <taxon>Agaricomycetidae</taxon>
        <taxon>Agaricales</taxon>
        <taxon>Marasmiineae</taxon>
        <taxon>Omphalotaceae</taxon>
        <taxon>Collybiopsis</taxon>
    </lineage>
</organism>
<evidence type="ECO:0000313" key="6">
    <source>
        <dbReference type="EMBL" id="KAF5391903.1"/>
    </source>
</evidence>
<evidence type="ECO:0000256" key="1">
    <source>
        <dbReference type="ARBA" id="ARBA00022741"/>
    </source>
</evidence>
<dbReference type="SUPFAM" id="SSF52540">
    <property type="entry name" value="P-loop containing nucleoside triphosphate hydrolases"/>
    <property type="match status" value="1"/>
</dbReference>
<dbReference type="GO" id="GO:0016787">
    <property type="term" value="F:hydrolase activity"/>
    <property type="evidence" value="ECO:0007669"/>
    <property type="project" value="UniProtKB-KW"/>
</dbReference>
<protein>
    <recommendedName>
        <fullName evidence="5">DNA2/NAM7 helicase-like C-terminal domain-containing protein</fullName>
    </recommendedName>
</protein>
<feature type="domain" description="DNA2/NAM7 helicase-like C-terminal" evidence="5">
    <location>
        <begin position="617"/>
        <end position="722"/>
    </location>
</feature>
<comment type="caution">
    <text evidence="6">The sequence shown here is derived from an EMBL/GenBank/DDBJ whole genome shotgun (WGS) entry which is preliminary data.</text>
</comment>